<evidence type="ECO:0000313" key="2">
    <source>
        <dbReference type="EMBL" id="OMJ70112.1"/>
    </source>
</evidence>
<dbReference type="EMBL" id="MPUH01001123">
    <property type="protein sequence ID" value="OMJ70112.1"/>
    <property type="molecule type" value="Genomic_DNA"/>
</dbReference>
<comment type="caution">
    <text evidence="2">The sequence shown here is derived from an EMBL/GenBank/DDBJ whole genome shotgun (WGS) entry which is preliminary data.</text>
</comment>
<keyword evidence="3" id="KW-1185">Reference proteome</keyword>
<proteinExistence type="predicted"/>
<gene>
    <name evidence="2" type="ORF">SteCoe_31984</name>
</gene>
<organism evidence="2 3">
    <name type="scientific">Stentor coeruleus</name>
    <dbReference type="NCBI Taxonomy" id="5963"/>
    <lineage>
        <taxon>Eukaryota</taxon>
        <taxon>Sar</taxon>
        <taxon>Alveolata</taxon>
        <taxon>Ciliophora</taxon>
        <taxon>Postciliodesmatophora</taxon>
        <taxon>Heterotrichea</taxon>
        <taxon>Heterotrichida</taxon>
        <taxon>Stentoridae</taxon>
        <taxon>Stentor</taxon>
    </lineage>
</organism>
<name>A0A1R2B028_9CILI</name>
<accession>A0A1R2B028</accession>
<feature type="region of interest" description="Disordered" evidence="1">
    <location>
        <begin position="39"/>
        <end position="72"/>
    </location>
</feature>
<dbReference type="Proteomes" id="UP000187209">
    <property type="component" value="Unassembled WGS sequence"/>
</dbReference>
<evidence type="ECO:0000256" key="1">
    <source>
        <dbReference type="SAM" id="MobiDB-lite"/>
    </source>
</evidence>
<protein>
    <submittedName>
        <fullName evidence="2">Uncharacterized protein</fullName>
    </submittedName>
</protein>
<dbReference type="AlphaFoldDB" id="A0A1R2B028"/>
<reference evidence="2 3" key="1">
    <citation type="submission" date="2016-11" db="EMBL/GenBank/DDBJ databases">
        <title>The macronuclear genome of Stentor coeruleus: a giant cell with tiny introns.</title>
        <authorList>
            <person name="Slabodnick M."/>
            <person name="Ruby J.G."/>
            <person name="Reiff S.B."/>
            <person name="Swart E.C."/>
            <person name="Gosai S."/>
            <person name="Prabakaran S."/>
            <person name="Witkowska E."/>
            <person name="Larue G.E."/>
            <person name="Fisher S."/>
            <person name="Freeman R.M."/>
            <person name="Gunawardena J."/>
            <person name="Chu W."/>
            <person name="Stover N.A."/>
            <person name="Gregory B.D."/>
            <person name="Nowacki M."/>
            <person name="Derisi J."/>
            <person name="Roy S.W."/>
            <person name="Marshall W.F."/>
            <person name="Sood P."/>
        </authorList>
    </citation>
    <scope>NUCLEOTIDE SEQUENCE [LARGE SCALE GENOMIC DNA]</scope>
    <source>
        <strain evidence="2">WM001</strain>
    </source>
</reference>
<sequence>MGSCSACIAKFHKHQPKSIENINLIQVVQADERVKDEPGLKRTYTVGPPIPHVPDHPLADYTFPRSNSANLK</sequence>
<evidence type="ECO:0000313" key="3">
    <source>
        <dbReference type="Proteomes" id="UP000187209"/>
    </source>
</evidence>